<dbReference type="InterPro" id="IPR026960">
    <property type="entry name" value="RVT-Znf"/>
</dbReference>
<dbReference type="Pfam" id="PF00657">
    <property type="entry name" value="Lipase_GDSL"/>
    <property type="match status" value="1"/>
</dbReference>
<protein>
    <submittedName>
        <fullName evidence="3">GDSL esterase/lipase APG</fullName>
    </submittedName>
</protein>
<sequence length="371" mass="42015">MHRNQPLLSLQSRHSVIPWWISATMTISPPSSRLITLLTAGTSPTTSLPAAETRGFTAYPPTYLSPEASGKNLLIRANFASAGSGYDDKDAMMNYFKEYQAKLAKVAGSSKSASIIKDALYVLSAGSGDFLQNYYVNPLLNHAYSGPVRLIPHRCLHKLRQARKIGVTSLPPLGCVPLARTLFGYHEKGCISRFNTDAQQFNKKLNSAAANLQKQHSDLRIVVLDIFKALFHIGSLKQQKGVQAKNSDFWNMEIGINMSWSFRCLLNMRSQASTVHSLGAITIKDFWLQIRNREEKISWHKLIWFPFYIPKFNIITWMALLNRLPTKDRLIRMGFEIDDKCVLCNDSLESRDLGITYFFIVLCLVHYGMRF</sequence>
<dbReference type="InterPro" id="IPR050592">
    <property type="entry name" value="GDSL_lipolytic_enzyme"/>
</dbReference>
<dbReference type="GO" id="GO:0016788">
    <property type="term" value="F:hydrolase activity, acting on ester bonds"/>
    <property type="evidence" value="ECO:0007669"/>
    <property type="project" value="InterPro"/>
</dbReference>
<comment type="similarity">
    <text evidence="1">Belongs to the 'GDSL' lipolytic enzyme family.</text>
</comment>
<evidence type="ECO:0000256" key="1">
    <source>
        <dbReference type="ARBA" id="ARBA00008668"/>
    </source>
</evidence>
<dbReference type="EMBL" id="VEPZ02001028">
    <property type="protein sequence ID" value="KAE8700677.1"/>
    <property type="molecule type" value="Genomic_DNA"/>
</dbReference>
<proteinExistence type="inferred from homology"/>
<evidence type="ECO:0000259" key="2">
    <source>
        <dbReference type="Pfam" id="PF13966"/>
    </source>
</evidence>
<organism evidence="3 4">
    <name type="scientific">Hibiscus syriacus</name>
    <name type="common">Rose of Sharon</name>
    <dbReference type="NCBI Taxonomy" id="106335"/>
    <lineage>
        <taxon>Eukaryota</taxon>
        <taxon>Viridiplantae</taxon>
        <taxon>Streptophyta</taxon>
        <taxon>Embryophyta</taxon>
        <taxon>Tracheophyta</taxon>
        <taxon>Spermatophyta</taxon>
        <taxon>Magnoliopsida</taxon>
        <taxon>eudicotyledons</taxon>
        <taxon>Gunneridae</taxon>
        <taxon>Pentapetalae</taxon>
        <taxon>rosids</taxon>
        <taxon>malvids</taxon>
        <taxon>Malvales</taxon>
        <taxon>Malvaceae</taxon>
        <taxon>Malvoideae</taxon>
        <taxon>Hibiscus</taxon>
    </lineage>
</organism>
<dbReference type="PANTHER" id="PTHR45642">
    <property type="entry name" value="GDSL ESTERASE/LIPASE EXL3"/>
    <property type="match status" value="1"/>
</dbReference>
<evidence type="ECO:0000313" key="4">
    <source>
        <dbReference type="Proteomes" id="UP000436088"/>
    </source>
</evidence>
<dbReference type="Proteomes" id="UP000436088">
    <property type="component" value="Unassembled WGS sequence"/>
</dbReference>
<dbReference type="PANTHER" id="PTHR45642:SF35">
    <property type="entry name" value="GDSL ESTERASE_LIPASE APG"/>
    <property type="match status" value="1"/>
</dbReference>
<dbReference type="InterPro" id="IPR001087">
    <property type="entry name" value="GDSL"/>
</dbReference>
<gene>
    <name evidence="3" type="ORF">F3Y22_tig00110556pilonHSYRG00558</name>
</gene>
<feature type="domain" description="Reverse transcriptase zinc-binding" evidence="2">
    <location>
        <begin position="282"/>
        <end position="352"/>
    </location>
</feature>
<evidence type="ECO:0000313" key="3">
    <source>
        <dbReference type="EMBL" id="KAE8700677.1"/>
    </source>
</evidence>
<comment type="caution">
    <text evidence="3">The sequence shown here is derived from an EMBL/GenBank/DDBJ whole genome shotgun (WGS) entry which is preliminary data.</text>
</comment>
<dbReference type="AlphaFoldDB" id="A0A6A3AAE6"/>
<dbReference type="Gene3D" id="3.40.50.1110">
    <property type="entry name" value="SGNH hydrolase"/>
    <property type="match status" value="1"/>
</dbReference>
<dbReference type="GO" id="GO:0048046">
    <property type="term" value="C:apoplast"/>
    <property type="evidence" value="ECO:0007669"/>
    <property type="project" value="TreeGrafter"/>
</dbReference>
<dbReference type="InterPro" id="IPR036514">
    <property type="entry name" value="SGNH_hydro_sf"/>
</dbReference>
<keyword evidence="4" id="KW-1185">Reference proteome</keyword>
<reference evidence="3" key="1">
    <citation type="submission" date="2019-09" db="EMBL/GenBank/DDBJ databases">
        <title>Draft genome information of white flower Hibiscus syriacus.</title>
        <authorList>
            <person name="Kim Y.-M."/>
        </authorList>
    </citation>
    <scope>NUCLEOTIDE SEQUENCE [LARGE SCALE GENOMIC DNA]</scope>
    <source>
        <strain evidence="3">YM2019G1</strain>
    </source>
</reference>
<name>A0A6A3AAE6_HIBSY</name>
<accession>A0A6A3AAE6</accession>
<dbReference type="Pfam" id="PF13966">
    <property type="entry name" value="zf-RVT"/>
    <property type="match status" value="1"/>
</dbReference>